<gene>
    <name evidence="2" type="ORF">C2G38_2059160</name>
</gene>
<feature type="transmembrane region" description="Helical" evidence="1">
    <location>
        <begin position="16"/>
        <end position="38"/>
    </location>
</feature>
<feature type="transmembrane region" description="Helical" evidence="1">
    <location>
        <begin position="58"/>
        <end position="76"/>
    </location>
</feature>
<dbReference type="EMBL" id="QKWP01000063">
    <property type="protein sequence ID" value="RIB28521.1"/>
    <property type="molecule type" value="Genomic_DNA"/>
</dbReference>
<protein>
    <submittedName>
        <fullName evidence="2">Uncharacterized protein</fullName>
    </submittedName>
</protein>
<dbReference type="Proteomes" id="UP000266673">
    <property type="component" value="Unassembled WGS sequence"/>
</dbReference>
<keyword evidence="1" id="KW-0472">Membrane</keyword>
<accession>A0A397W378</accession>
<keyword evidence="1" id="KW-0812">Transmembrane</keyword>
<name>A0A397W378_9GLOM</name>
<dbReference type="AlphaFoldDB" id="A0A397W378"/>
<sequence length="94" mass="11138">MIIFSPFWHQRSLEHYILYAILYIAFFNILPTSSLYPLSFPTNFKYLNVYHIATLKLIVMHSIHAQFGAYVLSILFDHFQSIRVLSITFTYDTI</sequence>
<evidence type="ECO:0000313" key="3">
    <source>
        <dbReference type="Proteomes" id="UP000266673"/>
    </source>
</evidence>
<evidence type="ECO:0000313" key="2">
    <source>
        <dbReference type="EMBL" id="RIB28521.1"/>
    </source>
</evidence>
<keyword evidence="1" id="KW-1133">Transmembrane helix</keyword>
<organism evidence="2 3">
    <name type="scientific">Gigaspora rosea</name>
    <dbReference type="NCBI Taxonomy" id="44941"/>
    <lineage>
        <taxon>Eukaryota</taxon>
        <taxon>Fungi</taxon>
        <taxon>Fungi incertae sedis</taxon>
        <taxon>Mucoromycota</taxon>
        <taxon>Glomeromycotina</taxon>
        <taxon>Glomeromycetes</taxon>
        <taxon>Diversisporales</taxon>
        <taxon>Gigasporaceae</taxon>
        <taxon>Gigaspora</taxon>
    </lineage>
</organism>
<proteinExistence type="predicted"/>
<evidence type="ECO:0000256" key="1">
    <source>
        <dbReference type="SAM" id="Phobius"/>
    </source>
</evidence>
<reference evidence="2 3" key="1">
    <citation type="submission" date="2018-06" db="EMBL/GenBank/DDBJ databases">
        <title>Comparative genomics reveals the genomic features of Rhizophagus irregularis, R. cerebriforme, R. diaphanum and Gigaspora rosea, and their symbiotic lifestyle signature.</title>
        <authorList>
            <person name="Morin E."/>
            <person name="San Clemente H."/>
            <person name="Chen E.C.H."/>
            <person name="De La Providencia I."/>
            <person name="Hainaut M."/>
            <person name="Kuo A."/>
            <person name="Kohler A."/>
            <person name="Murat C."/>
            <person name="Tang N."/>
            <person name="Roy S."/>
            <person name="Loubradou J."/>
            <person name="Henrissat B."/>
            <person name="Grigoriev I.V."/>
            <person name="Corradi N."/>
            <person name="Roux C."/>
            <person name="Martin F.M."/>
        </authorList>
    </citation>
    <scope>NUCLEOTIDE SEQUENCE [LARGE SCALE GENOMIC DNA]</scope>
    <source>
        <strain evidence="2 3">DAOM 194757</strain>
    </source>
</reference>
<keyword evidence="3" id="KW-1185">Reference proteome</keyword>
<comment type="caution">
    <text evidence="2">The sequence shown here is derived from an EMBL/GenBank/DDBJ whole genome shotgun (WGS) entry which is preliminary data.</text>
</comment>